<evidence type="ECO:0000256" key="1">
    <source>
        <dbReference type="SAM" id="Phobius"/>
    </source>
</evidence>
<comment type="caution">
    <text evidence="2">The sequence shown here is derived from an EMBL/GenBank/DDBJ whole genome shotgun (WGS) entry which is preliminary data.</text>
</comment>
<keyword evidence="3" id="KW-1185">Reference proteome</keyword>
<dbReference type="EMBL" id="JAHYBX010000005">
    <property type="protein sequence ID" value="MCA1857099.1"/>
    <property type="molecule type" value="Genomic_DNA"/>
</dbReference>
<proteinExistence type="predicted"/>
<evidence type="ECO:0000313" key="2">
    <source>
        <dbReference type="EMBL" id="MCA1857099.1"/>
    </source>
</evidence>
<keyword evidence="1" id="KW-0472">Membrane</keyword>
<organism evidence="2 3">
    <name type="scientific">Massilia hydrophila</name>
    <dbReference type="NCBI Taxonomy" id="3044279"/>
    <lineage>
        <taxon>Bacteria</taxon>
        <taxon>Pseudomonadati</taxon>
        <taxon>Pseudomonadota</taxon>
        <taxon>Betaproteobacteria</taxon>
        <taxon>Burkholderiales</taxon>
        <taxon>Oxalobacteraceae</taxon>
        <taxon>Telluria group</taxon>
        <taxon>Massilia</taxon>
    </lineage>
</organism>
<keyword evidence="1" id="KW-1133">Transmembrane helix</keyword>
<keyword evidence="1" id="KW-0812">Transmembrane</keyword>
<accession>A0ABS7YBP4</accession>
<evidence type="ECO:0008006" key="4">
    <source>
        <dbReference type="Google" id="ProtNLM"/>
    </source>
</evidence>
<dbReference type="RefSeq" id="WP_225239341.1">
    <property type="nucleotide sequence ID" value="NZ_JAHYBX010000005.1"/>
</dbReference>
<dbReference type="Proteomes" id="UP001198602">
    <property type="component" value="Unassembled WGS sequence"/>
</dbReference>
<feature type="transmembrane region" description="Helical" evidence="1">
    <location>
        <begin position="28"/>
        <end position="50"/>
    </location>
</feature>
<sequence>MTGNLKYGTSSLCGGTSSATRLKNKSRVYGMTTFEFAMVILIISLTFGSIQFAQTLREKALAQKLASEMQHLVDAVYMYREKYKAVPGDDKDADLHLPGGIPSAFSGLSTNGGGNGLIHGSWTTYGDIAWESDKFWNHVRLAGLVPGNPFSSPPLNAVGGMIGVSSDRSAMPARPADIPGLYSVCSSTIPGQIARMVDQELDDGNAKTGTVWAGMEKGAPIRTNVAPTPYLDNETFTVCMAFQ</sequence>
<evidence type="ECO:0000313" key="3">
    <source>
        <dbReference type="Proteomes" id="UP001198602"/>
    </source>
</evidence>
<name>A0ABS7YBP4_9BURK</name>
<gene>
    <name evidence="2" type="ORF">LE190_14350</name>
</gene>
<protein>
    <recommendedName>
        <fullName evidence="4">Type II secretion system protein</fullName>
    </recommendedName>
</protein>
<reference evidence="2 3" key="1">
    <citation type="submission" date="2021-07" db="EMBL/GenBank/DDBJ databases">
        <title>Characterization of Violacein-producing bacteria and related species.</title>
        <authorList>
            <person name="Wilson H.S."/>
            <person name="De Leon M.E."/>
        </authorList>
    </citation>
    <scope>NUCLEOTIDE SEQUENCE [LARGE SCALE GENOMIC DNA]</scope>
    <source>
        <strain evidence="2 3">HSC-2F05</strain>
    </source>
</reference>